<reference evidence="2" key="1">
    <citation type="submission" date="2016-11" db="UniProtKB">
        <authorList>
            <consortium name="WormBaseParasite"/>
        </authorList>
    </citation>
    <scope>IDENTIFICATION</scope>
    <source>
        <strain evidence="2">KR3021</strain>
    </source>
</reference>
<dbReference type="Proteomes" id="UP000095286">
    <property type="component" value="Unplaced"/>
</dbReference>
<evidence type="ECO:0000313" key="2">
    <source>
        <dbReference type="WBParaSite" id="RSKR_0000377300.1"/>
    </source>
</evidence>
<name>A0AC35TSK2_9BILA</name>
<protein>
    <submittedName>
        <fullName evidence="2">Fork-head domain-containing protein</fullName>
    </submittedName>
</protein>
<accession>A0AC35TSK2</accession>
<evidence type="ECO:0000313" key="1">
    <source>
        <dbReference type="Proteomes" id="UP000095286"/>
    </source>
</evidence>
<sequence length="482" mass="54875">MFPISKSDEDSISPNVTSQQTSPNYNSPYLHIENCEISPNNELSPTHSTNSINPLSSMELSLSNNHLPKCDSLRMASSFECHLEGTTSKKSRTKRLEKPPVSYITLIAMAITSHPTKKATLAEIYKYLFQHSAFFRGDYNGWKNSIRHNLSLNECFIKLPKSEGGKVGKGHQWTIAETSDFLYDAGMYRRRPRTNRGGKPMIGTNNNHLLLNRKQDSELNDDKIEKSFNTHSTTSGRHSSTNQPLIDAYNAGVTKNTRELWAKRIELDNIRVAGIKRMDGCTPFIKEGLQTGTEEKFLANYAEKEGNNSETVKTEVRGIQCPSISPIRDLGDAILKTPKKKLKAPQKAEKRKSLIELHPFFEDSKVKKAKKKPLDRKSIAEIRKRYAARFTEAQMKIIMKSPESIITGQFHERFYINHELDFIENEDIHCFVRLVLSVDDEILYCFELKCGKIVRLTMNQVPAKFKHHAKLALKDKLEGANK</sequence>
<dbReference type="WBParaSite" id="RSKR_0000377300.1">
    <property type="protein sequence ID" value="RSKR_0000377300.1"/>
    <property type="gene ID" value="RSKR_0000377300"/>
</dbReference>
<proteinExistence type="predicted"/>
<organism evidence="1 2">
    <name type="scientific">Rhabditophanes sp. KR3021</name>
    <dbReference type="NCBI Taxonomy" id="114890"/>
    <lineage>
        <taxon>Eukaryota</taxon>
        <taxon>Metazoa</taxon>
        <taxon>Ecdysozoa</taxon>
        <taxon>Nematoda</taxon>
        <taxon>Chromadorea</taxon>
        <taxon>Rhabditida</taxon>
        <taxon>Tylenchina</taxon>
        <taxon>Panagrolaimomorpha</taxon>
        <taxon>Strongyloidoidea</taxon>
        <taxon>Alloionematidae</taxon>
        <taxon>Rhabditophanes</taxon>
    </lineage>
</organism>